<evidence type="ECO:0008006" key="4">
    <source>
        <dbReference type="Google" id="ProtNLM"/>
    </source>
</evidence>
<dbReference type="GeneID" id="80350997"/>
<feature type="transmembrane region" description="Helical" evidence="1">
    <location>
        <begin position="28"/>
        <end position="47"/>
    </location>
</feature>
<dbReference type="Proteomes" id="UP000516173">
    <property type="component" value="Chromosome"/>
</dbReference>
<dbReference type="AlphaFoldDB" id="A0A7G1KUA3"/>
<dbReference type="EMBL" id="AP023396">
    <property type="protein sequence ID" value="BCK58845.1"/>
    <property type="molecule type" value="Genomic_DNA"/>
</dbReference>
<dbReference type="InterPro" id="IPR021373">
    <property type="entry name" value="DUF2993"/>
</dbReference>
<evidence type="ECO:0000313" key="3">
    <source>
        <dbReference type="Proteomes" id="UP000516173"/>
    </source>
</evidence>
<reference evidence="2 3" key="1">
    <citation type="submission" date="2020-08" db="EMBL/GenBank/DDBJ databases">
        <title>Genome Sequencing of Nocardia wallacei strain FMUON74 and assembly.</title>
        <authorList>
            <person name="Toyokawa M."/>
            <person name="Uesaka K."/>
        </authorList>
    </citation>
    <scope>NUCLEOTIDE SEQUENCE [LARGE SCALE GENOMIC DNA]</scope>
    <source>
        <strain evidence="2 3">FMUON74</strain>
    </source>
</reference>
<sequence length="256" mass="26786">MSSNPPETATVPGAPSGGRTGARNLRRIILIVGLVVVLAVVGTAAAAETYYRHRTEKCIATQVERDLGSKVAVSFGPKPLLLTAFDHRIQYVDINSDDAKFGPASDMKVHARLNDITLIDKGRGGADIGSSSAEATWSNAGIAQTLQGLVSGVQSDPASGTLDVKVLGGIADMRLKPQIVGDRIEVTTESAQLFGFGLPTDLVDGIVDLMTESLQAYPLDMQPTAVRVTDDGISVSLTGGTTKLQPAPDSDRNVSC</sequence>
<evidence type="ECO:0000256" key="1">
    <source>
        <dbReference type="SAM" id="Phobius"/>
    </source>
</evidence>
<dbReference type="RefSeq" id="WP_187685518.1">
    <property type="nucleotide sequence ID" value="NZ_AP023396.1"/>
</dbReference>
<keyword evidence="3" id="KW-1185">Reference proteome</keyword>
<keyword evidence="1" id="KW-0472">Membrane</keyword>
<evidence type="ECO:0000313" key="2">
    <source>
        <dbReference type="EMBL" id="BCK58845.1"/>
    </source>
</evidence>
<dbReference type="Pfam" id="PF11209">
    <property type="entry name" value="LmeA"/>
    <property type="match status" value="1"/>
</dbReference>
<accession>A0A7G1KUA3</accession>
<keyword evidence="1" id="KW-1133">Transmembrane helix</keyword>
<dbReference type="KEGG" id="nwl:NWFMUON74_66170"/>
<proteinExistence type="predicted"/>
<protein>
    <recommendedName>
        <fullName evidence="4">DUF2993 domain-containing protein</fullName>
    </recommendedName>
</protein>
<organism evidence="2 3">
    <name type="scientific">Nocardia wallacei</name>
    <dbReference type="NCBI Taxonomy" id="480035"/>
    <lineage>
        <taxon>Bacteria</taxon>
        <taxon>Bacillati</taxon>
        <taxon>Actinomycetota</taxon>
        <taxon>Actinomycetes</taxon>
        <taxon>Mycobacteriales</taxon>
        <taxon>Nocardiaceae</taxon>
        <taxon>Nocardia</taxon>
    </lineage>
</organism>
<gene>
    <name evidence="2" type="ORF">NWFMUON74_66170</name>
</gene>
<name>A0A7G1KUA3_9NOCA</name>
<keyword evidence="1" id="KW-0812">Transmembrane</keyword>